<keyword evidence="8 15" id="KW-0547">Nucleotide-binding</keyword>
<keyword evidence="5 16" id="KW-0820">tRNA-binding</keyword>
<dbReference type="Gene3D" id="3.30.56.10">
    <property type="match status" value="2"/>
</dbReference>
<evidence type="ECO:0000256" key="10">
    <source>
        <dbReference type="ARBA" id="ARBA00022842"/>
    </source>
</evidence>
<feature type="domain" description="FDX-ACB" evidence="18">
    <location>
        <begin position="717"/>
        <end position="810"/>
    </location>
</feature>
<feature type="binding site" evidence="15">
    <location>
        <position position="475"/>
    </location>
    <ligand>
        <name>Mg(2+)</name>
        <dbReference type="ChEBI" id="CHEBI:18420"/>
        <note>shared with alpha subunit</note>
    </ligand>
</feature>
<evidence type="ECO:0000256" key="4">
    <source>
        <dbReference type="ARBA" id="ARBA00022490"/>
    </source>
</evidence>
<dbReference type="InterPro" id="IPR045060">
    <property type="entry name" value="Phe-tRNA-ligase_IIc_bsu"/>
</dbReference>
<dbReference type="EC" id="6.1.1.20" evidence="15"/>
<evidence type="ECO:0000256" key="1">
    <source>
        <dbReference type="ARBA" id="ARBA00004496"/>
    </source>
</evidence>
<dbReference type="GO" id="GO:0009328">
    <property type="term" value="C:phenylalanine-tRNA ligase complex"/>
    <property type="evidence" value="ECO:0007669"/>
    <property type="project" value="TreeGrafter"/>
</dbReference>
<dbReference type="Pfam" id="PF03483">
    <property type="entry name" value="B3_4"/>
    <property type="match status" value="1"/>
</dbReference>
<dbReference type="CDD" id="cd02796">
    <property type="entry name" value="tRNA_bind_bactPheRS"/>
    <property type="match status" value="1"/>
</dbReference>
<evidence type="ECO:0000256" key="3">
    <source>
        <dbReference type="ARBA" id="ARBA00011209"/>
    </source>
</evidence>
<evidence type="ECO:0000256" key="5">
    <source>
        <dbReference type="ARBA" id="ARBA00022555"/>
    </source>
</evidence>
<comment type="similarity">
    <text evidence="2 15">Belongs to the phenylalanyl-tRNA synthetase beta subunit family. Type 1 subfamily.</text>
</comment>
<dbReference type="SMART" id="SM00896">
    <property type="entry name" value="FDX-ACB"/>
    <property type="match status" value="1"/>
</dbReference>
<dbReference type="PROSITE" id="PS51447">
    <property type="entry name" value="FDX_ACB"/>
    <property type="match status" value="1"/>
</dbReference>
<comment type="catalytic activity">
    <reaction evidence="14 15">
        <text>tRNA(Phe) + L-phenylalanine + ATP = L-phenylalanyl-tRNA(Phe) + AMP + diphosphate + H(+)</text>
        <dbReference type="Rhea" id="RHEA:19413"/>
        <dbReference type="Rhea" id="RHEA-COMP:9668"/>
        <dbReference type="Rhea" id="RHEA-COMP:9699"/>
        <dbReference type="ChEBI" id="CHEBI:15378"/>
        <dbReference type="ChEBI" id="CHEBI:30616"/>
        <dbReference type="ChEBI" id="CHEBI:33019"/>
        <dbReference type="ChEBI" id="CHEBI:58095"/>
        <dbReference type="ChEBI" id="CHEBI:78442"/>
        <dbReference type="ChEBI" id="CHEBI:78531"/>
        <dbReference type="ChEBI" id="CHEBI:456215"/>
        <dbReference type="EC" id="6.1.1.20"/>
    </reaction>
</comment>
<dbReference type="PANTHER" id="PTHR10947:SF0">
    <property type="entry name" value="PHENYLALANINE--TRNA LIGASE BETA SUBUNIT"/>
    <property type="match status" value="1"/>
</dbReference>
<protein>
    <recommendedName>
        <fullName evidence="15">Phenylalanine--tRNA ligase beta subunit</fullName>
        <ecNumber evidence="15">6.1.1.20</ecNumber>
    </recommendedName>
    <alternativeName>
        <fullName evidence="15">Phenylalanyl-tRNA synthetase beta subunit</fullName>
        <shortName evidence="15">PheRS</shortName>
    </alternativeName>
</protein>
<name>A0A7K3WSG3_9FLAO</name>
<dbReference type="Gene3D" id="3.50.40.10">
    <property type="entry name" value="Phenylalanyl-trna Synthetase, Chain B, domain 3"/>
    <property type="match status" value="1"/>
</dbReference>
<dbReference type="InterPro" id="IPR005121">
    <property type="entry name" value="Fdx_antiC-bd"/>
</dbReference>
<evidence type="ECO:0000256" key="13">
    <source>
        <dbReference type="ARBA" id="ARBA00023146"/>
    </source>
</evidence>
<keyword evidence="10 15" id="KW-0460">Magnesium</keyword>
<dbReference type="FunFam" id="3.50.40.10:FF:000001">
    <property type="entry name" value="Phenylalanine--tRNA ligase beta subunit"/>
    <property type="match status" value="1"/>
</dbReference>
<dbReference type="PROSITE" id="PS51483">
    <property type="entry name" value="B5"/>
    <property type="match status" value="1"/>
</dbReference>
<dbReference type="Gene3D" id="2.40.50.140">
    <property type="entry name" value="Nucleic acid-binding proteins"/>
    <property type="match status" value="1"/>
</dbReference>
<feature type="domain" description="B5" evidence="19">
    <location>
        <begin position="414"/>
        <end position="491"/>
    </location>
</feature>
<keyword evidence="12 15" id="KW-0648">Protein biosynthesis</keyword>
<gene>
    <name evidence="15" type="primary">pheT</name>
    <name evidence="20" type="ORF">G3O08_10920</name>
</gene>
<dbReference type="SUPFAM" id="SSF50249">
    <property type="entry name" value="Nucleic acid-binding proteins"/>
    <property type="match status" value="1"/>
</dbReference>
<dbReference type="FunFam" id="2.40.50.140:FF:000045">
    <property type="entry name" value="Phenylalanine--tRNA ligase beta subunit"/>
    <property type="match status" value="1"/>
</dbReference>
<dbReference type="InterPro" id="IPR020825">
    <property type="entry name" value="Phe-tRNA_synthase-like_B3/B4"/>
</dbReference>
<keyword evidence="21" id="KW-1185">Reference proteome</keyword>
<evidence type="ECO:0000259" key="17">
    <source>
        <dbReference type="PROSITE" id="PS50886"/>
    </source>
</evidence>
<dbReference type="InterPro" id="IPR045864">
    <property type="entry name" value="aa-tRNA-synth_II/BPL/LPL"/>
</dbReference>
<organism evidence="20 21">
    <name type="scientific">Cryomorpha ignava</name>
    <dbReference type="NCBI Taxonomy" id="101383"/>
    <lineage>
        <taxon>Bacteria</taxon>
        <taxon>Pseudomonadati</taxon>
        <taxon>Bacteroidota</taxon>
        <taxon>Flavobacteriia</taxon>
        <taxon>Flavobacteriales</taxon>
        <taxon>Cryomorphaceae</taxon>
        <taxon>Cryomorpha</taxon>
    </lineage>
</organism>
<evidence type="ECO:0000256" key="11">
    <source>
        <dbReference type="ARBA" id="ARBA00022884"/>
    </source>
</evidence>
<feature type="domain" description="TRNA-binding" evidence="17">
    <location>
        <begin position="42"/>
        <end position="155"/>
    </location>
</feature>
<dbReference type="InterPro" id="IPR005147">
    <property type="entry name" value="tRNA_synthase_B5-dom"/>
</dbReference>
<keyword evidence="4 15" id="KW-0963">Cytoplasm</keyword>
<evidence type="ECO:0000256" key="7">
    <source>
        <dbReference type="ARBA" id="ARBA00022723"/>
    </source>
</evidence>
<dbReference type="InterPro" id="IPR004532">
    <property type="entry name" value="Phe-tRNA-ligase_IIc_bsu_bact"/>
</dbReference>
<dbReference type="EMBL" id="JAAGVY010000018">
    <property type="protein sequence ID" value="NEN24011.1"/>
    <property type="molecule type" value="Genomic_DNA"/>
</dbReference>
<dbReference type="Gene3D" id="3.30.70.380">
    <property type="entry name" value="Ferrodoxin-fold anticodon-binding domain"/>
    <property type="match status" value="1"/>
</dbReference>
<dbReference type="SMART" id="SM00873">
    <property type="entry name" value="B3_4"/>
    <property type="match status" value="1"/>
</dbReference>
<dbReference type="Pfam" id="PF03484">
    <property type="entry name" value="B5"/>
    <property type="match status" value="1"/>
</dbReference>
<dbReference type="Pfam" id="PF01588">
    <property type="entry name" value="tRNA_bind"/>
    <property type="match status" value="1"/>
</dbReference>
<dbReference type="SUPFAM" id="SSF54991">
    <property type="entry name" value="Anticodon-binding domain of PheRS"/>
    <property type="match status" value="1"/>
</dbReference>
<dbReference type="NCBIfam" id="NF045760">
    <property type="entry name" value="YtpR"/>
    <property type="match status" value="1"/>
</dbReference>
<comment type="subcellular location">
    <subcellularLocation>
        <location evidence="1 15">Cytoplasm</location>
    </subcellularLocation>
</comment>
<keyword evidence="7 15" id="KW-0479">Metal-binding</keyword>
<dbReference type="HAMAP" id="MF_00283">
    <property type="entry name" value="Phe_tRNA_synth_beta1"/>
    <property type="match status" value="1"/>
</dbReference>
<dbReference type="CDD" id="cd00769">
    <property type="entry name" value="PheRS_beta_core"/>
    <property type="match status" value="1"/>
</dbReference>
<dbReference type="AlphaFoldDB" id="A0A7K3WSG3"/>
<dbReference type="SUPFAM" id="SSF56037">
    <property type="entry name" value="PheT/TilS domain"/>
    <property type="match status" value="1"/>
</dbReference>
<evidence type="ECO:0000256" key="14">
    <source>
        <dbReference type="ARBA" id="ARBA00049255"/>
    </source>
</evidence>
<dbReference type="InterPro" id="IPR009061">
    <property type="entry name" value="DNA-bd_dom_put_sf"/>
</dbReference>
<keyword evidence="11 16" id="KW-0694">RNA-binding</keyword>
<dbReference type="Pfam" id="PF03147">
    <property type="entry name" value="FDX-ACB"/>
    <property type="match status" value="1"/>
</dbReference>
<dbReference type="NCBIfam" id="TIGR00472">
    <property type="entry name" value="pheT_bact"/>
    <property type="match status" value="1"/>
</dbReference>
<dbReference type="InterPro" id="IPR036690">
    <property type="entry name" value="Fdx_antiC-bd_sf"/>
</dbReference>
<evidence type="ECO:0000313" key="20">
    <source>
        <dbReference type="EMBL" id="NEN24011.1"/>
    </source>
</evidence>
<dbReference type="InterPro" id="IPR041616">
    <property type="entry name" value="PheRS_beta_core"/>
</dbReference>
<keyword evidence="9 15" id="KW-0067">ATP-binding</keyword>
<comment type="caution">
    <text evidence="20">The sequence shown here is derived from an EMBL/GenBank/DDBJ whole genome shotgun (WGS) entry which is preliminary data.</text>
</comment>
<dbReference type="GO" id="GO:0000287">
    <property type="term" value="F:magnesium ion binding"/>
    <property type="evidence" value="ECO:0007669"/>
    <property type="project" value="UniProtKB-UniRule"/>
</dbReference>
<evidence type="ECO:0000256" key="16">
    <source>
        <dbReference type="PROSITE-ProRule" id="PRU00209"/>
    </source>
</evidence>
<keyword evidence="6 15" id="KW-0436">Ligase</keyword>
<comment type="cofactor">
    <cofactor evidence="15">
        <name>Mg(2+)</name>
        <dbReference type="ChEBI" id="CHEBI:18420"/>
    </cofactor>
    <text evidence="15">Binds 2 magnesium ions per tetramer.</text>
</comment>
<reference evidence="20 21" key="1">
    <citation type="submission" date="2020-02" db="EMBL/GenBank/DDBJ databases">
        <title>Out from the shadows clarifying the taxonomy of the family Cryomorphaceae and related taxa by utilizing the GTDB taxonomic framework.</title>
        <authorList>
            <person name="Bowman J.P."/>
        </authorList>
    </citation>
    <scope>NUCLEOTIDE SEQUENCE [LARGE SCALE GENOMIC DNA]</scope>
    <source>
        <strain evidence="20 21">QSSC 1-22</strain>
    </source>
</reference>
<dbReference type="FunFam" id="3.30.70.380:FF:000001">
    <property type="entry name" value="Phenylalanine--tRNA ligase beta subunit"/>
    <property type="match status" value="1"/>
</dbReference>
<dbReference type="GO" id="GO:0005524">
    <property type="term" value="F:ATP binding"/>
    <property type="evidence" value="ECO:0007669"/>
    <property type="project" value="UniProtKB-UniRule"/>
</dbReference>
<dbReference type="PROSITE" id="PS50886">
    <property type="entry name" value="TRBD"/>
    <property type="match status" value="1"/>
</dbReference>
<dbReference type="SUPFAM" id="SSF46955">
    <property type="entry name" value="Putative DNA-binding domain"/>
    <property type="match status" value="1"/>
</dbReference>
<feature type="binding site" evidence="15">
    <location>
        <position position="479"/>
    </location>
    <ligand>
        <name>Mg(2+)</name>
        <dbReference type="ChEBI" id="CHEBI:18420"/>
        <note>shared with alpha subunit</note>
    </ligand>
</feature>
<feature type="binding site" evidence="15">
    <location>
        <position position="478"/>
    </location>
    <ligand>
        <name>Mg(2+)</name>
        <dbReference type="ChEBI" id="CHEBI:18420"/>
        <note>shared with alpha subunit</note>
    </ligand>
</feature>
<evidence type="ECO:0000256" key="6">
    <source>
        <dbReference type="ARBA" id="ARBA00022598"/>
    </source>
</evidence>
<dbReference type="InterPro" id="IPR002547">
    <property type="entry name" value="tRNA-bd_dom"/>
</dbReference>
<evidence type="ECO:0000259" key="18">
    <source>
        <dbReference type="PROSITE" id="PS51447"/>
    </source>
</evidence>
<dbReference type="InterPro" id="IPR005146">
    <property type="entry name" value="B3/B4_tRNA-bd"/>
</dbReference>
<comment type="subunit">
    <text evidence="3 15">Tetramer of two alpha and two beta subunits.</text>
</comment>
<dbReference type="RefSeq" id="WP_163285405.1">
    <property type="nucleotide sequence ID" value="NZ_JAAGVY010000018.1"/>
</dbReference>
<dbReference type="PANTHER" id="PTHR10947">
    <property type="entry name" value="PHENYLALANYL-TRNA SYNTHETASE BETA CHAIN AND LEUCINE-RICH REPEAT-CONTAINING PROTEIN 47"/>
    <property type="match status" value="1"/>
</dbReference>
<dbReference type="InterPro" id="IPR033714">
    <property type="entry name" value="tRNA_bind_bactPheRS"/>
</dbReference>
<dbReference type="GO" id="GO:0006432">
    <property type="term" value="P:phenylalanyl-tRNA aminoacylation"/>
    <property type="evidence" value="ECO:0007669"/>
    <property type="project" value="UniProtKB-UniRule"/>
</dbReference>
<evidence type="ECO:0000256" key="9">
    <source>
        <dbReference type="ARBA" id="ARBA00022840"/>
    </source>
</evidence>
<dbReference type="GO" id="GO:0004826">
    <property type="term" value="F:phenylalanine-tRNA ligase activity"/>
    <property type="evidence" value="ECO:0007669"/>
    <property type="project" value="UniProtKB-UniRule"/>
</dbReference>
<evidence type="ECO:0000259" key="19">
    <source>
        <dbReference type="PROSITE" id="PS51483"/>
    </source>
</evidence>
<dbReference type="SUPFAM" id="SSF55681">
    <property type="entry name" value="Class II aaRS and biotin synthetases"/>
    <property type="match status" value="1"/>
</dbReference>
<dbReference type="Proteomes" id="UP000486602">
    <property type="component" value="Unassembled WGS sequence"/>
</dbReference>
<evidence type="ECO:0000313" key="21">
    <source>
        <dbReference type="Proteomes" id="UP000486602"/>
    </source>
</evidence>
<sequence>MKVSYNWLQSYLKLDQTPEQVAEILTDTGLEVEKLEKWESVPGGLEGVMVGHVVDLWPHPNADKLNVTKVDLGIGEPVQIVCGAPNVAKGQKVLVATVGTTLMPEPGKPFEIKKAKIRGEESFGMICAEDELGIGTSHAGIMVLPGDTKMGITAADYLGLETDYVFEIGLTPNRTDGFGHYGVARDIAARLSLKKQVGAEKPELKKLDIYQSEKPKISVEIRDKQGCGRYAGLLIENIKVQPSPEWLQNRLRAIGQTPINNVVDITNFVLHEMGQPLHAFDAARIKGNKIVIDTLPKGTKFTTLDEVERVLDEKDLMICNGEGGMCIAGVFGGIRSGVSDHTTSVFLESAWFNPVRIRKTAKRHGLNTDASFRFERGVDPNGTVFALKRAANLILEIAGGEVVGPLIDEITEIPQQVALDFSLERFNSLAGTNLDEQVVTGILKSLDFEIESTTADKVFKLKVPTYRADVHREVDVVEEVLRIYGYNNVEMPDQMRISVSVGKKPARHEVIQALGQALVGRGFSEMMSNGLTRSDYIKEVTGNQDDKSLVYMLNPLSEELDVLRPDLTISMLESVAYNLNRQADRLMLFEIGKSYEKVEDGYRETTKLAIALAGTRFRESWSSPADASDSSDLRGHINAVFQIMGLEASFGDSGKNPFYGSAVSVHLRRKNIGILGSISKKAMKRYGIKRDVLVAEFDLDSCLKAIGHASKTLTSLTKFPSVRRDLSLLLNENVGFEEIEKIAYAKAGKFIKEIGLFDVYEGKSLPTGKKSYAVSFVLQDENKTLNDKQIDKTMKSIQSELETVLGASLR</sequence>
<dbReference type="InterPro" id="IPR012340">
    <property type="entry name" value="NA-bd_OB-fold"/>
</dbReference>
<dbReference type="Gene3D" id="3.30.930.10">
    <property type="entry name" value="Bira Bifunctional Protein, Domain 2"/>
    <property type="match status" value="1"/>
</dbReference>
<dbReference type="GO" id="GO:0000049">
    <property type="term" value="F:tRNA binding"/>
    <property type="evidence" value="ECO:0007669"/>
    <property type="project" value="UniProtKB-UniRule"/>
</dbReference>
<evidence type="ECO:0000256" key="12">
    <source>
        <dbReference type="ARBA" id="ARBA00022917"/>
    </source>
</evidence>
<proteinExistence type="inferred from homology"/>
<evidence type="ECO:0000256" key="2">
    <source>
        <dbReference type="ARBA" id="ARBA00008653"/>
    </source>
</evidence>
<evidence type="ECO:0000256" key="15">
    <source>
        <dbReference type="HAMAP-Rule" id="MF_00283"/>
    </source>
</evidence>
<evidence type="ECO:0000256" key="8">
    <source>
        <dbReference type="ARBA" id="ARBA00022741"/>
    </source>
</evidence>
<keyword evidence="13 15" id="KW-0030">Aminoacyl-tRNA synthetase</keyword>
<dbReference type="SMART" id="SM00874">
    <property type="entry name" value="B5"/>
    <property type="match status" value="1"/>
</dbReference>
<accession>A0A7K3WSG3</accession>
<feature type="binding site" evidence="15">
    <location>
        <position position="469"/>
    </location>
    <ligand>
        <name>Mg(2+)</name>
        <dbReference type="ChEBI" id="CHEBI:18420"/>
        <note>shared with alpha subunit</note>
    </ligand>
</feature>
<dbReference type="Pfam" id="PF17759">
    <property type="entry name" value="tRNA_synthFbeta"/>
    <property type="match status" value="1"/>
</dbReference>